<gene>
    <name evidence="10" type="ORF">ACJMK2_039261</name>
</gene>
<dbReference type="PANTHER" id="PTHR42884">
    <property type="entry name" value="PROPROTEIN CONVERTASE SUBTILISIN/KEXIN-RELATED"/>
    <property type="match status" value="1"/>
</dbReference>
<evidence type="ECO:0000313" key="10">
    <source>
        <dbReference type="EMBL" id="KAL3871254.1"/>
    </source>
</evidence>
<dbReference type="PROSITE" id="PS00136">
    <property type="entry name" value="SUBTILASE_ASP"/>
    <property type="match status" value="1"/>
</dbReference>
<accession>A0ABD3WBH9</accession>
<feature type="domain" description="P/Homo B" evidence="9">
    <location>
        <begin position="414"/>
        <end position="548"/>
    </location>
</feature>
<keyword evidence="5" id="KW-0720">Serine protease</keyword>
<comment type="caution">
    <text evidence="10">The sequence shown here is derived from an EMBL/GenBank/DDBJ whole genome shotgun (WGS) entry which is preliminary data.</text>
</comment>
<dbReference type="CDD" id="cd04059">
    <property type="entry name" value="Peptidases_S8_Protein_convertases_Kexins_Furin-like"/>
    <property type="match status" value="1"/>
</dbReference>
<dbReference type="InterPro" id="IPR036852">
    <property type="entry name" value="Peptidase_S8/S53_dom_sf"/>
</dbReference>
<dbReference type="GO" id="GO:0008236">
    <property type="term" value="F:serine-type peptidase activity"/>
    <property type="evidence" value="ECO:0007669"/>
    <property type="project" value="UniProtKB-KW"/>
</dbReference>
<dbReference type="InterPro" id="IPR008979">
    <property type="entry name" value="Galactose-bd-like_sf"/>
</dbReference>
<proteinExistence type="inferred from homology"/>
<dbReference type="SUPFAM" id="SSF49785">
    <property type="entry name" value="Galactose-binding domain-like"/>
    <property type="match status" value="1"/>
</dbReference>
<keyword evidence="4" id="KW-0378">Hydrolase</keyword>
<feature type="chain" id="PRO_5044895899" description="P/Homo B domain-containing protein" evidence="8">
    <location>
        <begin position="26"/>
        <end position="655"/>
    </location>
</feature>
<feature type="compositionally biased region" description="Polar residues" evidence="7">
    <location>
        <begin position="571"/>
        <end position="612"/>
    </location>
</feature>
<feature type="compositionally biased region" description="Polar residues" evidence="7">
    <location>
        <begin position="63"/>
        <end position="78"/>
    </location>
</feature>
<name>A0ABD3WBH9_SINWO</name>
<dbReference type="Gene3D" id="3.40.50.200">
    <property type="entry name" value="Peptidase S8/S53 domain"/>
    <property type="match status" value="1"/>
</dbReference>
<keyword evidence="11" id="KW-1185">Reference proteome</keyword>
<dbReference type="PANTHER" id="PTHR42884:SF3">
    <property type="entry name" value="FURIN-LIKE PROTEASE 1, ISOFORMS 1_1-X_2"/>
    <property type="match status" value="1"/>
</dbReference>
<dbReference type="GO" id="GO:0006508">
    <property type="term" value="P:proteolysis"/>
    <property type="evidence" value="ECO:0007669"/>
    <property type="project" value="UniProtKB-KW"/>
</dbReference>
<evidence type="ECO:0000256" key="2">
    <source>
        <dbReference type="ARBA" id="ARBA00022685"/>
    </source>
</evidence>
<organism evidence="10 11">
    <name type="scientific">Sinanodonta woodiana</name>
    <name type="common">Chinese pond mussel</name>
    <name type="synonym">Anodonta woodiana</name>
    <dbReference type="NCBI Taxonomy" id="1069815"/>
    <lineage>
        <taxon>Eukaryota</taxon>
        <taxon>Metazoa</taxon>
        <taxon>Spiralia</taxon>
        <taxon>Lophotrochozoa</taxon>
        <taxon>Mollusca</taxon>
        <taxon>Bivalvia</taxon>
        <taxon>Autobranchia</taxon>
        <taxon>Heteroconchia</taxon>
        <taxon>Palaeoheterodonta</taxon>
        <taxon>Unionida</taxon>
        <taxon>Unionoidea</taxon>
        <taxon>Unionidae</taxon>
        <taxon>Unioninae</taxon>
        <taxon>Sinanodonta</taxon>
    </lineage>
</organism>
<keyword evidence="1" id="KW-0645">Protease</keyword>
<keyword evidence="2" id="KW-0165">Cleavage on pair of basic residues</keyword>
<comment type="caution">
    <text evidence="6">Lacks conserved residue(s) required for the propagation of feature annotation.</text>
</comment>
<protein>
    <recommendedName>
        <fullName evidence="9">P/Homo B domain-containing protein</fullName>
    </recommendedName>
</protein>
<evidence type="ECO:0000256" key="7">
    <source>
        <dbReference type="SAM" id="MobiDB-lite"/>
    </source>
</evidence>
<dbReference type="Pfam" id="PF00082">
    <property type="entry name" value="Peptidase_S8"/>
    <property type="match status" value="1"/>
</dbReference>
<dbReference type="Gene3D" id="2.60.120.260">
    <property type="entry name" value="Galactose-binding domain-like"/>
    <property type="match status" value="1"/>
</dbReference>
<evidence type="ECO:0000313" key="11">
    <source>
        <dbReference type="Proteomes" id="UP001634394"/>
    </source>
</evidence>
<dbReference type="SUPFAM" id="SSF52743">
    <property type="entry name" value="Subtilisin-like"/>
    <property type="match status" value="1"/>
</dbReference>
<dbReference type="PROSITE" id="PS00137">
    <property type="entry name" value="SUBTILASE_HIS"/>
    <property type="match status" value="1"/>
</dbReference>
<dbReference type="InterPro" id="IPR002884">
    <property type="entry name" value="P_dom"/>
</dbReference>
<dbReference type="PROSITE" id="PS51829">
    <property type="entry name" value="P_HOMO_B"/>
    <property type="match status" value="1"/>
</dbReference>
<dbReference type="PRINTS" id="PR00723">
    <property type="entry name" value="SUBTILISIN"/>
</dbReference>
<dbReference type="Proteomes" id="UP001634394">
    <property type="component" value="Unassembled WGS sequence"/>
</dbReference>
<dbReference type="GO" id="GO:0012505">
    <property type="term" value="C:endomembrane system"/>
    <property type="evidence" value="ECO:0007669"/>
    <property type="project" value="UniProtKB-SubCell"/>
</dbReference>
<dbReference type="Pfam" id="PF01483">
    <property type="entry name" value="P_proprotein"/>
    <property type="match status" value="1"/>
</dbReference>
<evidence type="ECO:0000256" key="5">
    <source>
        <dbReference type="ARBA" id="ARBA00022825"/>
    </source>
</evidence>
<evidence type="ECO:0000256" key="6">
    <source>
        <dbReference type="PROSITE-ProRule" id="PRU01240"/>
    </source>
</evidence>
<sequence length="655" mass="71733">MTVPSVRVVIRLVCLVIVHFKVANSSQYLVKCNRENTKCLRDISSKGFVAKETNVPGFYSAEDPTSPNTTDETQNNVPDFSIAEDPSAPLNVTDYILENRIPVQETRGYEYSDRSKFSKIASKGGAKLKSIEGVELVEEQIYEKRVKKTRDTYWNDMWAVNGEVVPSMKVIEAWNLGYSGRGIYVAVVDDGVDISHMDLFANTRSSYHYDYRIDVSDPSPIRGDMHGTNCAGLVGAERDNNKCIAGIAYKASIVGIRLLGYGTTDMMEGQSLSHALSHIDIYSNSWGPEDGYGFVSLRTHTSAAIEHGIQNGRNGKGSIYVWAAGNGGLSDNCNADGFVKSIYTIAISSINSLKESATYAEVCTPVMAVTYGGGGGSNAYLVRFDKYNITVHPVLGFGLMDAEAMVKTAISWRSVPDQKIYTTVTSYPNSFIQTWNVLSGVTSQISIQSYETSIRYLEHVIVSVYFKSNSIGDTELQLLSPDGTMSYLLTSRPLEVGHAASVDWNYMTVHHWGESPVGTWTLRMLVSSGFYSGMLNSWQITFYGTSQDPGNDNPSETRNYTKSNGEVPIRSTKSSGTSVHSTNPYDRVTTHSTKSNGRVTTHSTKSNGRVTTHSTKLNGLAHLHSNTNGYSTRNILGIIVCSVCGGIALTAKIVF</sequence>
<evidence type="ECO:0000256" key="8">
    <source>
        <dbReference type="SAM" id="SignalP"/>
    </source>
</evidence>
<dbReference type="InterPro" id="IPR022398">
    <property type="entry name" value="Peptidase_S8_His-AS"/>
</dbReference>
<dbReference type="InterPro" id="IPR015500">
    <property type="entry name" value="Peptidase_S8_subtilisin-rel"/>
</dbReference>
<evidence type="ECO:0000259" key="9">
    <source>
        <dbReference type="PROSITE" id="PS51829"/>
    </source>
</evidence>
<feature type="region of interest" description="Disordered" evidence="7">
    <location>
        <begin position="58"/>
        <end position="83"/>
    </location>
</feature>
<dbReference type="InterPro" id="IPR034182">
    <property type="entry name" value="Kexin/furin"/>
</dbReference>
<evidence type="ECO:0000256" key="4">
    <source>
        <dbReference type="ARBA" id="ARBA00022801"/>
    </source>
</evidence>
<dbReference type="AlphaFoldDB" id="A0ABD3WBH9"/>
<keyword evidence="3 8" id="KW-0732">Signal</keyword>
<evidence type="ECO:0000256" key="1">
    <source>
        <dbReference type="ARBA" id="ARBA00022670"/>
    </source>
</evidence>
<dbReference type="InterPro" id="IPR023827">
    <property type="entry name" value="Peptidase_S8_Asp-AS"/>
</dbReference>
<reference evidence="10 11" key="1">
    <citation type="submission" date="2024-11" db="EMBL/GenBank/DDBJ databases">
        <title>Chromosome-level genome assembly of the freshwater bivalve Anodonta woodiana.</title>
        <authorList>
            <person name="Chen X."/>
        </authorList>
    </citation>
    <scope>NUCLEOTIDE SEQUENCE [LARGE SCALE GENOMIC DNA]</scope>
    <source>
        <strain evidence="10">MN2024</strain>
        <tissue evidence="10">Gills</tissue>
    </source>
</reference>
<feature type="signal peptide" evidence="8">
    <location>
        <begin position="1"/>
        <end position="25"/>
    </location>
</feature>
<dbReference type="InterPro" id="IPR000209">
    <property type="entry name" value="Peptidase_S8/S53_dom"/>
</dbReference>
<feature type="region of interest" description="Disordered" evidence="7">
    <location>
        <begin position="546"/>
        <end position="612"/>
    </location>
</feature>
<evidence type="ECO:0000256" key="3">
    <source>
        <dbReference type="ARBA" id="ARBA00022729"/>
    </source>
</evidence>
<feature type="compositionally biased region" description="Polar residues" evidence="7">
    <location>
        <begin position="546"/>
        <end position="564"/>
    </location>
</feature>
<dbReference type="EMBL" id="JBJQND010000007">
    <property type="protein sequence ID" value="KAL3871254.1"/>
    <property type="molecule type" value="Genomic_DNA"/>
</dbReference>
<comment type="similarity">
    <text evidence="6">Belongs to the peptidase S8 family.</text>
</comment>
<dbReference type="PROSITE" id="PS51892">
    <property type="entry name" value="SUBTILASE"/>
    <property type="match status" value="1"/>
</dbReference>